<comment type="function">
    <text evidence="1">Ornithine decarboxylase (ODC) antizyme protein that negatively regulates ODC activity and intracellular polyamine biosynthesis in response to increased intracellular polyamine levels. Binds to ODC monomers, inhibiting the assembly of the functional ODC homodimer, and targets the monomers for ubiquitin-independent proteolytic destruction by the 26S proteasome.</text>
</comment>
<comment type="similarity">
    <text evidence="2">Belongs to the ODC antizyme family.</text>
</comment>
<dbReference type="InterPro" id="IPR002993">
    <property type="entry name" value="ODC_AZ"/>
</dbReference>
<dbReference type="GO" id="GO:0008073">
    <property type="term" value="F:ornithine decarboxylase inhibitor activity"/>
    <property type="evidence" value="ECO:0007669"/>
    <property type="project" value="InterPro"/>
</dbReference>
<evidence type="ECO:0000256" key="1">
    <source>
        <dbReference type="ARBA" id="ARBA00002307"/>
    </source>
</evidence>
<dbReference type="PANTHER" id="PTHR10279">
    <property type="entry name" value="ORNITHINE DECARBOXYLASE ANTIZYME"/>
    <property type="match status" value="1"/>
</dbReference>
<evidence type="ECO:0000256" key="4">
    <source>
        <dbReference type="ARBA" id="ARBA00017712"/>
    </source>
</evidence>
<comment type="subunit">
    <text evidence="3">Interacts with ODC and thereby sterically blocks ODC homodimerization.</text>
</comment>
<name>A0A9W8LYU5_9FUNG</name>
<keyword evidence="8" id="KW-1185">Reference proteome</keyword>
<evidence type="ECO:0000313" key="8">
    <source>
        <dbReference type="Proteomes" id="UP001139887"/>
    </source>
</evidence>
<reference evidence="7" key="1">
    <citation type="submission" date="2022-07" db="EMBL/GenBank/DDBJ databases">
        <title>Phylogenomic reconstructions and comparative analyses of Kickxellomycotina fungi.</title>
        <authorList>
            <person name="Reynolds N.K."/>
            <person name="Stajich J.E."/>
            <person name="Barry K."/>
            <person name="Grigoriev I.V."/>
            <person name="Crous P."/>
            <person name="Smith M.E."/>
        </authorList>
    </citation>
    <scope>NUCLEOTIDE SEQUENCE</scope>
    <source>
        <strain evidence="7">NRRL 1566</strain>
    </source>
</reference>
<feature type="compositionally biased region" description="Polar residues" evidence="6">
    <location>
        <begin position="9"/>
        <end position="21"/>
    </location>
</feature>
<feature type="region of interest" description="Disordered" evidence="6">
    <location>
        <begin position="1"/>
        <end position="45"/>
    </location>
</feature>
<evidence type="ECO:0000313" key="7">
    <source>
        <dbReference type="EMBL" id="KAJ2850685.1"/>
    </source>
</evidence>
<evidence type="ECO:0000256" key="5">
    <source>
        <dbReference type="ARBA" id="ARBA00022758"/>
    </source>
</evidence>
<protein>
    <recommendedName>
        <fullName evidence="4">Ornithine decarboxylase antizyme</fullName>
    </recommendedName>
</protein>
<gene>
    <name evidence="7" type="ORF">IWW36_001729</name>
</gene>
<dbReference type="Gene3D" id="3.40.630.60">
    <property type="match status" value="1"/>
</dbReference>
<dbReference type="AlphaFoldDB" id="A0A9W8LYU5"/>
<evidence type="ECO:0000256" key="6">
    <source>
        <dbReference type="SAM" id="MobiDB-lite"/>
    </source>
</evidence>
<dbReference type="GO" id="GO:0075523">
    <property type="term" value="P:viral translational frameshifting"/>
    <property type="evidence" value="ECO:0007669"/>
    <property type="project" value="UniProtKB-KW"/>
</dbReference>
<sequence>MFSIGGDSNYGSMNAAETNSSDDSKPNSICGGSVRQQQQQQDNSIALQDLSPSRTAVFVGEDDIEPEFGLDDSLYTMDSGYEETYTAEPTGWTSRGMRLAECWVERAESRRQESYYFTMASVGKIEPGGGGSAAGLASGAGRLRANVPRNNSMSSMSSVSRSSAAAPVVPRHNAALADSMQQQLHAKQVHPHSLALKSASNLLSEIFPEGVPSQGVLKSGVSCIQADVRFWAVGCQQPWHAFIVDDVLYMYVSEFSGSESNFRDAIVALMELAEDVLGCSSTIVALPRALNTTAAATTDGSHMQQRKNSSLSLDTDAAASLVRAFMYSGFELVSPMLYCPSSAYILVGYDAM</sequence>
<accession>A0A9W8LYU5</accession>
<dbReference type="GO" id="GO:0005634">
    <property type="term" value="C:nucleus"/>
    <property type="evidence" value="ECO:0007669"/>
    <property type="project" value="TreeGrafter"/>
</dbReference>
<evidence type="ECO:0000256" key="3">
    <source>
        <dbReference type="ARBA" id="ARBA00011486"/>
    </source>
</evidence>
<keyword evidence="5" id="KW-0688">Ribosomal frameshifting</keyword>
<dbReference type="GO" id="GO:0045732">
    <property type="term" value="P:positive regulation of protein catabolic process"/>
    <property type="evidence" value="ECO:0007669"/>
    <property type="project" value="TreeGrafter"/>
</dbReference>
<dbReference type="Proteomes" id="UP001139887">
    <property type="component" value="Unassembled WGS sequence"/>
</dbReference>
<dbReference type="InterPro" id="IPR038581">
    <property type="entry name" value="ODC_AZ_sf"/>
</dbReference>
<dbReference type="PANTHER" id="PTHR10279:SF10">
    <property type="entry name" value="ORNITHINE DECARBOXYLASE ANTIZYME"/>
    <property type="match status" value="1"/>
</dbReference>
<dbReference type="SUPFAM" id="SSF55729">
    <property type="entry name" value="Acyl-CoA N-acyltransferases (Nat)"/>
    <property type="match status" value="1"/>
</dbReference>
<dbReference type="GO" id="GO:0005737">
    <property type="term" value="C:cytoplasm"/>
    <property type="evidence" value="ECO:0007669"/>
    <property type="project" value="TreeGrafter"/>
</dbReference>
<organism evidence="7 8">
    <name type="scientific">Coemansia brasiliensis</name>
    <dbReference type="NCBI Taxonomy" id="2650707"/>
    <lineage>
        <taxon>Eukaryota</taxon>
        <taxon>Fungi</taxon>
        <taxon>Fungi incertae sedis</taxon>
        <taxon>Zoopagomycota</taxon>
        <taxon>Kickxellomycotina</taxon>
        <taxon>Kickxellomycetes</taxon>
        <taxon>Kickxellales</taxon>
        <taxon>Kickxellaceae</taxon>
        <taxon>Coemansia</taxon>
    </lineage>
</organism>
<dbReference type="EMBL" id="JANBUW010000026">
    <property type="protein sequence ID" value="KAJ2850685.1"/>
    <property type="molecule type" value="Genomic_DNA"/>
</dbReference>
<dbReference type="OrthoDB" id="5959761at2759"/>
<dbReference type="InterPro" id="IPR016181">
    <property type="entry name" value="Acyl_CoA_acyltransferase"/>
</dbReference>
<proteinExistence type="inferred from homology"/>
<evidence type="ECO:0000256" key="2">
    <source>
        <dbReference type="ARBA" id="ARBA00008796"/>
    </source>
</evidence>
<comment type="caution">
    <text evidence="7">The sequence shown here is derived from an EMBL/GenBank/DDBJ whole genome shotgun (WGS) entry which is preliminary data.</text>
</comment>